<dbReference type="EMBL" id="JAMZIH010005287">
    <property type="protein sequence ID" value="KAJ1675476.1"/>
    <property type="molecule type" value="Genomic_DNA"/>
</dbReference>
<reference evidence="1" key="1">
    <citation type="submission" date="2022-06" db="EMBL/GenBank/DDBJ databases">
        <title>Phylogenomic reconstructions and comparative analyses of Kickxellomycotina fungi.</title>
        <authorList>
            <person name="Reynolds N.K."/>
            <person name="Stajich J.E."/>
            <person name="Barry K."/>
            <person name="Grigoriev I.V."/>
            <person name="Crous P."/>
            <person name="Smith M.E."/>
        </authorList>
    </citation>
    <scope>NUCLEOTIDE SEQUENCE</scope>
    <source>
        <strain evidence="1">RSA 2271</strain>
    </source>
</reference>
<organism evidence="1 2">
    <name type="scientific">Spiromyces aspiralis</name>
    <dbReference type="NCBI Taxonomy" id="68401"/>
    <lineage>
        <taxon>Eukaryota</taxon>
        <taxon>Fungi</taxon>
        <taxon>Fungi incertae sedis</taxon>
        <taxon>Zoopagomycota</taxon>
        <taxon>Kickxellomycotina</taxon>
        <taxon>Kickxellomycetes</taxon>
        <taxon>Kickxellales</taxon>
        <taxon>Kickxellaceae</taxon>
        <taxon>Spiromyces</taxon>
    </lineage>
</organism>
<protein>
    <submittedName>
        <fullName evidence="1">Uncharacterized protein</fullName>
    </submittedName>
</protein>
<keyword evidence="2" id="KW-1185">Reference proteome</keyword>
<dbReference type="Proteomes" id="UP001145114">
    <property type="component" value="Unassembled WGS sequence"/>
</dbReference>
<evidence type="ECO:0000313" key="1">
    <source>
        <dbReference type="EMBL" id="KAJ1675476.1"/>
    </source>
</evidence>
<proteinExistence type="predicted"/>
<accession>A0ACC1HJH1</accession>
<gene>
    <name evidence="1" type="ORF">EV182_001190</name>
</gene>
<comment type="caution">
    <text evidence="1">The sequence shown here is derived from an EMBL/GenBank/DDBJ whole genome shotgun (WGS) entry which is preliminary data.</text>
</comment>
<name>A0ACC1HJH1_9FUNG</name>
<evidence type="ECO:0000313" key="2">
    <source>
        <dbReference type="Proteomes" id="UP001145114"/>
    </source>
</evidence>
<sequence>MPPMAPPEALSIVDHLEKCVLRDEQGAKYPVIDVRPSDLYKQSHLKNSLSLPWDEDPYNRLFELPPKNTTPIYVVGANTAMLDEPVRLLTSRGWQIVHTIIWAADTPSESLRPFIENGHHIEGGCRYTMVCQPLRFLSSHIEAIEAALCERAGGEAVKTWRALDIGCGSGRDMAFLALRGIAASLARGWDVTGIDSVPGCVSRCLQFAARLGISDRMRAVRGRFIDTDPSGNDGAPALPGEVYMHLRTDHGTHPFTTKSKYDLVLLVRFLNRESFDLIDHHIAPGGFLLISTFVEGPGLPEYSRPPPGSCNRLQLGELRRFWHDRKGYSVVADIVELLDDNRPINSFLAQKPCI</sequence>